<keyword evidence="1" id="KW-0472">Membrane</keyword>
<proteinExistence type="predicted"/>
<organism evidence="2 3">
    <name type="scientific">Microbacterium caowuchunii</name>
    <dbReference type="NCBI Taxonomy" id="2614638"/>
    <lineage>
        <taxon>Bacteria</taxon>
        <taxon>Bacillati</taxon>
        <taxon>Actinomycetota</taxon>
        <taxon>Actinomycetes</taxon>
        <taxon>Micrococcales</taxon>
        <taxon>Microbacteriaceae</taxon>
        <taxon>Microbacterium</taxon>
    </lineage>
</organism>
<protein>
    <submittedName>
        <fullName evidence="2">Uncharacterized protein</fullName>
    </submittedName>
</protein>
<accession>A0A5N0TA56</accession>
<dbReference type="EMBL" id="VYUY01000019">
    <property type="protein sequence ID" value="KAA9130716.1"/>
    <property type="molecule type" value="Genomic_DNA"/>
</dbReference>
<dbReference type="Proteomes" id="UP000326838">
    <property type="component" value="Unassembled WGS sequence"/>
</dbReference>
<reference evidence="3" key="1">
    <citation type="submission" date="2019-09" db="EMBL/GenBank/DDBJ databases">
        <title>Mumia zhuanghuii sp. nov. isolated from the intestinal contents of plateau pika (Ochotona curzoniae) in the Qinghai-Tibet plateau of China.</title>
        <authorList>
            <person name="Tian Z."/>
        </authorList>
    </citation>
    <scope>NUCLEOTIDE SEQUENCE [LARGE SCALE GENOMIC DNA]</scope>
    <source>
        <strain evidence="3">L-033</strain>
    </source>
</reference>
<evidence type="ECO:0000313" key="3">
    <source>
        <dbReference type="Proteomes" id="UP000326838"/>
    </source>
</evidence>
<dbReference type="AlphaFoldDB" id="A0A5N0TA56"/>
<keyword evidence="1" id="KW-1133">Transmembrane helix</keyword>
<feature type="transmembrane region" description="Helical" evidence="1">
    <location>
        <begin position="78"/>
        <end position="97"/>
    </location>
</feature>
<evidence type="ECO:0000256" key="1">
    <source>
        <dbReference type="SAM" id="Phobius"/>
    </source>
</evidence>
<dbReference type="RefSeq" id="WP_150895041.1">
    <property type="nucleotide sequence ID" value="NZ_VYUY01000019.1"/>
</dbReference>
<evidence type="ECO:0000313" key="2">
    <source>
        <dbReference type="EMBL" id="KAA9130716.1"/>
    </source>
</evidence>
<feature type="transmembrane region" description="Helical" evidence="1">
    <location>
        <begin position="39"/>
        <end position="66"/>
    </location>
</feature>
<gene>
    <name evidence="2" type="ORF">F6B40_13910</name>
</gene>
<feature type="transmembrane region" description="Helical" evidence="1">
    <location>
        <begin position="12"/>
        <end position="33"/>
    </location>
</feature>
<feature type="transmembrane region" description="Helical" evidence="1">
    <location>
        <begin position="127"/>
        <end position="148"/>
    </location>
</feature>
<comment type="caution">
    <text evidence="2">The sequence shown here is derived from an EMBL/GenBank/DDBJ whole genome shotgun (WGS) entry which is preliminary data.</text>
</comment>
<sequence>MTLTSSRRDTTALLTGVSLIVLPLVGAAFKILWPGWMLVIILFVSPVLLIGYGLQVAIAASGFLSARAVLRDGERRRPALWAAWLTAIGVVVVGLFFGDGGDSSWGSAFMYIVGAESDDGVAAVSSVLAWVGAIAWIGGWIWLVVEWIRALIRRRRG</sequence>
<keyword evidence="3" id="KW-1185">Reference proteome</keyword>
<keyword evidence="1" id="KW-0812">Transmembrane</keyword>
<name>A0A5N0TA56_9MICO</name>